<gene>
    <name evidence="2" type="ORF">JEQ47_07770</name>
</gene>
<keyword evidence="1" id="KW-1133">Transmembrane helix</keyword>
<feature type="transmembrane region" description="Helical" evidence="1">
    <location>
        <begin position="23"/>
        <end position="49"/>
    </location>
</feature>
<protein>
    <recommendedName>
        <fullName evidence="4">DUF2975 domain-containing protein</fullName>
    </recommendedName>
</protein>
<keyword evidence="3" id="KW-1185">Reference proteome</keyword>
<evidence type="ECO:0000313" key="2">
    <source>
        <dbReference type="EMBL" id="MBJ3784611.1"/>
    </source>
</evidence>
<dbReference type="Proteomes" id="UP000602124">
    <property type="component" value="Unassembled WGS sequence"/>
</dbReference>
<feature type="transmembrane region" description="Helical" evidence="1">
    <location>
        <begin position="160"/>
        <end position="177"/>
    </location>
</feature>
<proteinExistence type="predicted"/>
<comment type="caution">
    <text evidence="2">The sequence shown here is derived from an EMBL/GenBank/DDBJ whole genome shotgun (WGS) entry which is preliminary data.</text>
</comment>
<evidence type="ECO:0008006" key="4">
    <source>
        <dbReference type="Google" id="ProtNLM"/>
    </source>
</evidence>
<reference evidence="2" key="1">
    <citation type="submission" date="2020-12" db="EMBL/GenBank/DDBJ databases">
        <title>Devosia sp. MSA67 isolated from Mo River.</title>
        <authorList>
            <person name="Ma F."/>
            <person name="Zi Z."/>
        </authorList>
    </citation>
    <scope>NUCLEOTIDE SEQUENCE</scope>
    <source>
        <strain evidence="2">MSA67</strain>
    </source>
</reference>
<evidence type="ECO:0000256" key="1">
    <source>
        <dbReference type="SAM" id="Phobius"/>
    </source>
</evidence>
<dbReference type="EMBL" id="JAEKMH010000002">
    <property type="protein sequence ID" value="MBJ3784611.1"/>
    <property type="molecule type" value="Genomic_DNA"/>
</dbReference>
<organism evidence="2 3">
    <name type="scientific">Devosia sediminis</name>
    <dbReference type="NCBI Taxonomy" id="2798801"/>
    <lineage>
        <taxon>Bacteria</taxon>
        <taxon>Pseudomonadati</taxon>
        <taxon>Pseudomonadota</taxon>
        <taxon>Alphaproteobacteria</taxon>
        <taxon>Hyphomicrobiales</taxon>
        <taxon>Devosiaceae</taxon>
        <taxon>Devosia</taxon>
    </lineage>
</organism>
<name>A0A934IT00_9HYPH</name>
<accession>A0A934IT00</accession>
<sequence>MVTGSEAQGGGMKAMDVAPRMGLLFNGLAIGSVTLATLLPIVSVTYWLLVDPGEARQAVGLPPELLPDIAMGQRLAAAVVALVICLPMAWGFARLRTCLANFAAGRPFTVEGIAGLRDFALGGMLAALAQLLGHTAMGLVLTWTAAPGHRQLVLRIDSDMLLLAMFAGTVAALAWAMEKAAALAEENSQFI</sequence>
<evidence type="ECO:0000313" key="3">
    <source>
        <dbReference type="Proteomes" id="UP000602124"/>
    </source>
</evidence>
<keyword evidence="1" id="KW-0812">Transmembrane</keyword>
<feature type="transmembrane region" description="Helical" evidence="1">
    <location>
        <begin position="69"/>
        <end position="93"/>
    </location>
</feature>
<dbReference type="RefSeq" id="WP_198875851.1">
    <property type="nucleotide sequence ID" value="NZ_JAEKMH010000002.1"/>
</dbReference>
<feature type="transmembrane region" description="Helical" evidence="1">
    <location>
        <begin position="119"/>
        <end position="140"/>
    </location>
</feature>
<dbReference type="AlphaFoldDB" id="A0A934IT00"/>
<keyword evidence="1" id="KW-0472">Membrane</keyword>